<accession>R7VH12</accession>
<evidence type="ECO:0000313" key="2">
    <source>
        <dbReference type="EnsemblMetazoa" id="CapteP201346"/>
    </source>
</evidence>
<dbReference type="EnsemblMetazoa" id="CapteT201346">
    <property type="protein sequence ID" value="CapteP201346"/>
    <property type="gene ID" value="CapteG201346"/>
</dbReference>
<sequence length="113" mass="12582">MVPTPVSFPENECCTDHVVHLLPAVSNGSNADERLKDTKTILLLKVVIDLEERVKSIMQVVEVECFPNVKSILMYPSSCQCVGYEPLIVNVEDHQLTASSAKMDYPAKDSRMT</sequence>
<proteinExistence type="predicted"/>
<dbReference type="AlphaFoldDB" id="R7VH12"/>
<reference evidence="1 3" key="2">
    <citation type="journal article" date="2013" name="Nature">
        <title>Insights into bilaterian evolution from three spiralian genomes.</title>
        <authorList>
            <person name="Simakov O."/>
            <person name="Marletaz F."/>
            <person name="Cho S.J."/>
            <person name="Edsinger-Gonzales E."/>
            <person name="Havlak P."/>
            <person name="Hellsten U."/>
            <person name="Kuo D.H."/>
            <person name="Larsson T."/>
            <person name="Lv J."/>
            <person name="Arendt D."/>
            <person name="Savage R."/>
            <person name="Osoegawa K."/>
            <person name="de Jong P."/>
            <person name="Grimwood J."/>
            <person name="Chapman J.A."/>
            <person name="Shapiro H."/>
            <person name="Aerts A."/>
            <person name="Otillar R.P."/>
            <person name="Terry A.Y."/>
            <person name="Boore J.L."/>
            <person name="Grigoriev I.V."/>
            <person name="Lindberg D.R."/>
            <person name="Seaver E.C."/>
            <person name="Weisblat D.A."/>
            <person name="Putnam N.H."/>
            <person name="Rokhsar D.S."/>
        </authorList>
    </citation>
    <scope>NUCLEOTIDE SEQUENCE</scope>
    <source>
        <strain evidence="1 3">I ESC-2004</strain>
    </source>
</reference>
<evidence type="ECO:0000313" key="1">
    <source>
        <dbReference type="EMBL" id="ELU17857.1"/>
    </source>
</evidence>
<protein>
    <submittedName>
        <fullName evidence="1 2">Uncharacterized protein</fullName>
    </submittedName>
</protein>
<dbReference type="EMBL" id="AMQN01035445">
    <property type="status" value="NOT_ANNOTATED_CDS"/>
    <property type="molecule type" value="Genomic_DNA"/>
</dbReference>
<dbReference type="HOGENOM" id="CLU_2139621_0_0_1"/>
<dbReference type="Proteomes" id="UP000014760">
    <property type="component" value="Unassembled WGS sequence"/>
</dbReference>
<reference evidence="3" key="1">
    <citation type="submission" date="2012-12" db="EMBL/GenBank/DDBJ databases">
        <authorList>
            <person name="Hellsten U."/>
            <person name="Grimwood J."/>
            <person name="Chapman J.A."/>
            <person name="Shapiro H."/>
            <person name="Aerts A."/>
            <person name="Otillar R.P."/>
            <person name="Terry A.Y."/>
            <person name="Boore J.L."/>
            <person name="Simakov O."/>
            <person name="Marletaz F."/>
            <person name="Cho S.-J."/>
            <person name="Edsinger-Gonzales E."/>
            <person name="Havlak P."/>
            <person name="Kuo D.-H."/>
            <person name="Larsson T."/>
            <person name="Lv J."/>
            <person name="Arendt D."/>
            <person name="Savage R."/>
            <person name="Osoegawa K."/>
            <person name="de Jong P."/>
            <person name="Lindberg D.R."/>
            <person name="Seaver E.C."/>
            <person name="Weisblat D.A."/>
            <person name="Putnam N.H."/>
            <person name="Grigoriev I.V."/>
            <person name="Rokhsar D.S."/>
        </authorList>
    </citation>
    <scope>NUCLEOTIDE SEQUENCE</scope>
    <source>
        <strain evidence="3">I ESC-2004</strain>
    </source>
</reference>
<name>R7VH12_CAPTE</name>
<evidence type="ECO:0000313" key="3">
    <source>
        <dbReference type="Proteomes" id="UP000014760"/>
    </source>
</evidence>
<organism evidence="1">
    <name type="scientific">Capitella teleta</name>
    <name type="common">Polychaete worm</name>
    <dbReference type="NCBI Taxonomy" id="283909"/>
    <lineage>
        <taxon>Eukaryota</taxon>
        <taxon>Metazoa</taxon>
        <taxon>Spiralia</taxon>
        <taxon>Lophotrochozoa</taxon>
        <taxon>Annelida</taxon>
        <taxon>Polychaeta</taxon>
        <taxon>Sedentaria</taxon>
        <taxon>Scolecida</taxon>
        <taxon>Capitellidae</taxon>
        <taxon>Capitella</taxon>
    </lineage>
</organism>
<keyword evidence="3" id="KW-1185">Reference proteome</keyword>
<gene>
    <name evidence="1" type="ORF">CAPTEDRAFT_201346</name>
</gene>
<reference evidence="2" key="3">
    <citation type="submission" date="2015-06" db="UniProtKB">
        <authorList>
            <consortium name="EnsemblMetazoa"/>
        </authorList>
    </citation>
    <scope>IDENTIFICATION</scope>
</reference>
<dbReference type="EMBL" id="KB292282">
    <property type="protein sequence ID" value="ELU17857.1"/>
    <property type="molecule type" value="Genomic_DNA"/>
</dbReference>
<feature type="non-terminal residue" evidence="1">
    <location>
        <position position="113"/>
    </location>
</feature>